<dbReference type="AlphaFoldDB" id="A0A037ZCU7"/>
<evidence type="ECO:0000313" key="2">
    <source>
        <dbReference type="EMBL" id="KAJ53952.1"/>
    </source>
</evidence>
<dbReference type="RefSeq" id="WP_035263018.1">
    <property type="nucleotide sequence ID" value="NZ_JFKE01000016.1"/>
</dbReference>
<dbReference type="Pfam" id="PF08239">
    <property type="entry name" value="SH3_3"/>
    <property type="match status" value="1"/>
</dbReference>
<evidence type="ECO:0000259" key="1">
    <source>
        <dbReference type="PROSITE" id="PS51781"/>
    </source>
</evidence>
<dbReference type="SMART" id="SM00287">
    <property type="entry name" value="SH3b"/>
    <property type="match status" value="1"/>
</dbReference>
<accession>A0A037ZCU7</accession>
<dbReference type="Gene3D" id="2.30.30.40">
    <property type="entry name" value="SH3 Domains"/>
    <property type="match status" value="1"/>
</dbReference>
<dbReference type="Proteomes" id="UP000026249">
    <property type="component" value="Unassembled WGS sequence"/>
</dbReference>
<reference evidence="2 3" key="1">
    <citation type="submission" date="2014-03" db="EMBL/GenBank/DDBJ databases">
        <title>Draft Genome Sequence of Actibacterium mucosum KCTC 23349, a Marine Alphaproteobacterium with Complex Ionic Requirements Isolated from Mediterranean Seawater at Malvarrosa Beach, Valencia, Spain.</title>
        <authorList>
            <person name="Arahal D.R."/>
            <person name="Shao Z."/>
            <person name="Lai Q."/>
            <person name="Pujalte M.J."/>
        </authorList>
    </citation>
    <scope>NUCLEOTIDE SEQUENCE [LARGE SCALE GENOMIC DNA]</scope>
    <source>
        <strain evidence="2 3">KCTC 23349</strain>
    </source>
</reference>
<evidence type="ECO:0000313" key="3">
    <source>
        <dbReference type="Proteomes" id="UP000026249"/>
    </source>
</evidence>
<dbReference type="InterPro" id="IPR003646">
    <property type="entry name" value="SH3-like_bac-type"/>
</dbReference>
<sequence length="175" mass="18120">MIRLVLWLCAGLVGVLWWANHLEPNATAATATVAEPAPEAAPRIRLQERPAKTAAARVAPPAPSFDVTLPEGVTLTPVSLVDAQPGLMQISHRDAPAGHVPAHAGPTPQGEAVVITGNRVNLRAGPGTSNAVVGTLTRNMRATVIDRTANGWVELHAPAVGLYGFMAAKFVAPAG</sequence>
<dbReference type="OrthoDB" id="7433551at2"/>
<gene>
    <name evidence="2" type="ORF">ACMU_04900</name>
</gene>
<comment type="caution">
    <text evidence="2">The sequence shown here is derived from an EMBL/GenBank/DDBJ whole genome shotgun (WGS) entry which is preliminary data.</text>
</comment>
<proteinExistence type="predicted"/>
<name>A0A037ZCU7_9RHOB</name>
<dbReference type="EMBL" id="JFKE01000016">
    <property type="protein sequence ID" value="KAJ53952.1"/>
    <property type="molecule type" value="Genomic_DNA"/>
</dbReference>
<keyword evidence="3" id="KW-1185">Reference proteome</keyword>
<dbReference type="STRING" id="1454373.ACMU_04900"/>
<organism evidence="2 3">
    <name type="scientific">Actibacterium mucosum KCTC 23349</name>
    <dbReference type="NCBI Taxonomy" id="1454373"/>
    <lineage>
        <taxon>Bacteria</taxon>
        <taxon>Pseudomonadati</taxon>
        <taxon>Pseudomonadota</taxon>
        <taxon>Alphaproteobacteria</taxon>
        <taxon>Rhodobacterales</taxon>
        <taxon>Roseobacteraceae</taxon>
        <taxon>Actibacterium</taxon>
    </lineage>
</organism>
<protein>
    <recommendedName>
        <fullName evidence="1">SH3b domain-containing protein</fullName>
    </recommendedName>
</protein>
<feature type="domain" description="SH3b" evidence="1">
    <location>
        <begin position="109"/>
        <end position="175"/>
    </location>
</feature>
<dbReference type="PROSITE" id="PS51781">
    <property type="entry name" value="SH3B"/>
    <property type="match status" value="1"/>
</dbReference>